<comment type="similarity">
    <text evidence="1">Belongs to the NATD1 family.</text>
</comment>
<organism evidence="5 6">
    <name type="scientific">Branchiostoma belcheri</name>
    <name type="common">Amphioxus</name>
    <dbReference type="NCBI Taxonomy" id="7741"/>
    <lineage>
        <taxon>Eukaryota</taxon>
        <taxon>Metazoa</taxon>
        <taxon>Chordata</taxon>
        <taxon>Cephalochordata</taxon>
        <taxon>Leptocardii</taxon>
        <taxon>Amphioxiformes</taxon>
        <taxon>Branchiostomatidae</taxon>
        <taxon>Branchiostoma</taxon>
    </lineage>
</organism>
<dbReference type="SUPFAM" id="SSF55729">
    <property type="entry name" value="Acyl-CoA N-acyltransferases (Nat)"/>
    <property type="match status" value="1"/>
</dbReference>
<evidence type="ECO:0000256" key="3">
    <source>
        <dbReference type="ARBA" id="ARBA00031876"/>
    </source>
</evidence>
<reference evidence="6" key="1">
    <citation type="submission" date="2025-08" db="UniProtKB">
        <authorList>
            <consortium name="RefSeq"/>
        </authorList>
    </citation>
    <scope>IDENTIFICATION</scope>
    <source>
        <tissue evidence="6">Gonad</tissue>
    </source>
</reference>
<dbReference type="InterPro" id="IPR031165">
    <property type="entry name" value="GNAT_YJDJ"/>
</dbReference>
<protein>
    <recommendedName>
        <fullName evidence="2">Protein NATD1</fullName>
    </recommendedName>
    <alternativeName>
        <fullName evidence="3">N-acetyltransferase domain-containing protein 1</fullName>
    </alternativeName>
</protein>
<dbReference type="Gene3D" id="3.40.630.30">
    <property type="match status" value="1"/>
</dbReference>
<dbReference type="GeneID" id="109468646"/>
<feature type="domain" description="N-acetyltransferase" evidence="4">
    <location>
        <begin position="44"/>
        <end position="135"/>
    </location>
</feature>
<evidence type="ECO:0000259" key="4">
    <source>
        <dbReference type="PROSITE" id="PS51729"/>
    </source>
</evidence>
<evidence type="ECO:0000313" key="5">
    <source>
        <dbReference type="Proteomes" id="UP000515135"/>
    </source>
</evidence>
<evidence type="ECO:0000256" key="1">
    <source>
        <dbReference type="ARBA" id="ARBA00006233"/>
    </source>
</evidence>
<dbReference type="PANTHER" id="PTHR31435:SF9">
    <property type="entry name" value="PROTEIN NATD1"/>
    <property type="match status" value="1"/>
</dbReference>
<dbReference type="InterPro" id="IPR016181">
    <property type="entry name" value="Acyl_CoA_acyltransferase"/>
</dbReference>
<proteinExistence type="inferred from homology"/>
<dbReference type="KEGG" id="bbel:109468646"/>
<keyword evidence="5" id="KW-1185">Reference proteome</keyword>
<dbReference type="PANTHER" id="PTHR31435">
    <property type="entry name" value="PROTEIN NATD1"/>
    <property type="match status" value="1"/>
</dbReference>
<dbReference type="AlphaFoldDB" id="A0A6P4YYY7"/>
<dbReference type="PROSITE" id="PS51729">
    <property type="entry name" value="GNAT_YJDJ"/>
    <property type="match status" value="1"/>
</dbReference>
<dbReference type="OrthoDB" id="74247at2759"/>
<gene>
    <name evidence="6" type="primary">LOC109468646</name>
</gene>
<dbReference type="Pfam" id="PF14542">
    <property type="entry name" value="Acetyltransf_CG"/>
    <property type="match status" value="1"/>
</dbReference>
<dbReference type="Proteomes" id="UP000515135">
    <property type="component" value="Unplaced"/>
</dbReference>
<sequence>MAIVRPLVGRAADWRGILRRFSTVEAFAASLMASGEGGAMPVVGHDKLKKEFYIKMDKNSTEKAILQYDMYRKGYVDFYHTLVPEAYRGKGLAKHLAKAALDYAVDEDLKMRLSCTYLQKYAKDNPLPQYQERIVTS</sequence>
<accession>A0A6P4YYY7</accession>
<name>A0A6P4YYY7_BRABE</name>
<dbReference type="RefSeq" id="XP_019622526.1">
    <property type="nucleotide sequence ID" value="XM_019766967.1"/>
</dbReference>
<evidence type="ECO:0000313" key="6">
    <source>
        <dbReference type="RefSeq" id="XP_019622526.1"/>
    </source>
</evidence>
<evidence type="ECO:0000256" key="2">
    <source>
        <dbReference type="ARBA" id="ARBA00020243"/>
    </source>
</evidence>
<dbReference type="InterPro" id="IPR045057">
    <property type="entry name" value="Gcn5-rel_NAT"/>
</dbReference>